<gene>
    <name evidence="10" type="ORF">NSK_002560</name>
</gene>
<comment type="caution">
    <text evidence="10">The sequence shown here is derived from an EMBL/GenBank/DDBJ whole genome shotgun (WGS) entry which is preliminary data.</text>
</comment>
<keyword evidence="6" id="KW-0906">Nuclear pore complex</keyword>
<dbReference type="GO" id="GO:0015031">
    <property type="term" value="P:protein transport"/>
    <property type="evidence" value="ECO:0007669"/>
    <property type="project" value="UniProtKB-KW"/>
</dbReference>
<dbReference type="OrthoDB" id="10404600at2759"/>
<dbReference type="AlphaFoldDB" id="A0A4D9D484"/>
<dbReference type="Pfam" id="PF00638">
    <property type="entry name" value="Ran_BP1"/>
    <property type="match status" value="1"/>
</dbReference>
<feature type="domain" description="RanBD1" evidence="9">
    <location>
        <begin position="442"/>
        <end position="575"/>
    </location>
</feature>
<reference evidence="10 11" key="1">
    <citation type="submission" date="2019-01" db="EMBL/GenBank/DDBJ databases">
        <title>Nuclear Genome Assembly of the Microalgal Biofuel strain Nannochloropsis salina CCMP1776.</title>
        <authorList>
            <person name="Hovde B."/>
        </authorList>
    </citation>
    <scope>NUCLEOTIDE SEQUENCE [LARGE SCALE GENOMIC DNA]</scope>
    <source>
        <strain evidence="10 11">CCMP1776</strain>
    </source>
</reference>
<evidence type="ECO:0000256" key="5">
    <source>
        <dbReference type="ARBA" id="ARBA00023010"/>
    </source>
</evidence>
<keyword evidence="3" id="KW-0509">mRNA transport</keyword>
<feature type="region of interest" description="Disordered" evidence="8">
    <location>
        <begin position="300"/>
        <end position="363"/>
    </location>
</feature>
<evidence type="ECO:0000313" key="10">
    <source>
        <dbReference type="EMBL" id="TFJ86352.1"/>
    </source>
</evidence>
<dbReference type="Gene3D" id="2.30.29.30">
    <property type="entry name" value="Pleckstrin-homology domain (PH domain)/Phosphotyrosine-binding domain (PTB)"/>
    <property type="match status" value="1"/>
</dbReference>
<organism evidence="10 11">
    <name type="scientific">Nannochloropsis salina CCMP1776</name>
    <dbReference type="NCBI Taxonomy" id="1027361"/>
    <lineage>
        <taxon>Eukaryota</taxon>
        <taxon>Sar</taxon>
        <taxon>Stramenopiles</taxon>
        <taxon>Ochrophyta</taxon>
        <taxon>Eustigmatophyceae</taxon>
        <taxon>Eustigmatales</taxon>
        <taxon>Monodopsidaceae</taxon>
        <taxon>Microchloropsis</taxon>
        <taxon>Microchloropsis salina</taxon>
    </lineage>
</organism>
<dbReference type="GO" id="GO:0005643">
    <property type="term" value="C:nuclear pore"/>
    <property type="evidence" value="ECO:0007669"/>
    <property type="project" value="UniProtKB-SubCell"/>
</dbReference>
<feature type="compositionally biased region" description="Basic and acidic residues" evidence="8">
    <location>
        <begin position="1"/>
        <end position="15"/>
    </location>
</feature>
<dbReference type="EMBL" id="SDOX01000009">
    <property type="protein sequence ID" value="TFJ86352.1"/>
    <property type="molecule type" value="Genomic_DNA"/>
</dbReference>
<evidence type="ECO:0000256" key="2">
    <source>
        <dbReference type="ARBA" id="ARBA00022448"/>
    </source>
</evidence>
<keyword evidence="4" id="KW-0653">Protein transport</keyword>
<feature type="compositionally biased region" description="Basic and acidic residues" evidence="8">
    <location>
        <begin position="30"/>
        <end position="39"/>
    </location>
</feature>
<dbReference type="InterPro" id="IPR015007">
    <property type="entry name" value="NUP2/50/61"/>
</dbReference>
<evidence type="ECO:0000256" key="8">
    <source>
        <dbReference type="SAM" id="MobiDB-lite"/>
    </source>
</evidence>
<feature type="region of interest" description="Disordered" evidence="8">
    <location>
        <begin position="398"/>
        <end position="446"/>
    </location>
</feature>
<dbReference type="Proteomes" id="UP000355283">
    <property type="component" value="Unassembled WGS sequence"/>
</dbReference>
<proteinExistence type="predicted"/>
<evidence type="ECO:0000256" key="3">
    <source>
        <dbReference type="ARBA" id="ARBA00022816"/>
    </source>
</evidence>
<dbReference type="InterPro" id="IPR000156">
    <property type="entry name" value="Ran_bind_dom"/>
</dbReference>
<sequence>MKRSNERGQLSKEEYERDEEEYGGGGGADTFRKADESVLKTRKIVKASRRFSGGEGSLSSVGSSAPARGSQLPASNPFAGFSFAKTATSSSGNTNTTTSQGSAKASLSSLADPFTPLASSSASSSSWKPPSMQGPLFSSFPHADASNPSPWSTTAQPSSASSGLPALAPRSSVPAAGDGGGGLKGSLGSTGPPLARGEGGHGEGRRLQGEHEYRPLQAGRLEPARPRPQSGLGQGKDPCLNGGGRQRIPHSYKTRMTQLNRGFAAWASQQIKENPFSVWVEGVRDYVKFAQAIAFKYGEGSEGPTSVAPHPAQEQPQQPGWLAPPPTSFRAAPVLPTSFDATSKAEAEGRKGAGGGEEGGDAARAQSYPVFGALPVTGGGKASSTASTPFSFKPQTLSFGSAGGAPPPPASSSSFLASGFPSFPPGPSQPSGGAGGGEGGGEEEDAMPLLAPDKAVKQKKDPHEVFVKDPVRVYRLDKESKTWVDMGKGSLGLYRDPAAKKQWLAVRNITGKVVLSCALTPPMSFSTMETASSVAFACKPVLDTTAAQEMMTLRIKVKDGLGELVKKMNELKDGK</sequence>
<feature type="compositionally biased region" description="Basic and acidic residues" evidence="8">
    <location>
        <begin position="198"/>
        <end position="214"/>
    </location>
</feature>
<name>A0A4D9D484_9STRA</name>
<comment type="subcellular location">
    <subcellularLocation>
        <location evidence="1">Nucleus</location>
        <location evidence="1">Nuclear pore complex</location>
    </subcellularLocation>
</comment>
<evidence type="ECO:0000256" key="7">
    <source>
        <dbReference type="ARBA" id="ARBA00023242"/>
    </source>
</evidence>
<keyword evidence="11" id="KW-1185">Reference proteome</keyword>
<dbReference type="Pfam" id="PF08911">
    <property type="entry name" value="NUP50"/>
    <property type="match status" value="1"/>
</dbReference>
<dbReference type="SUPFAM" id="SSF50729">
    <property type="entry name" value="PH domain-like"/>
    <property type="match status" value="1"/>
</dbReference>
<evidence type="ECO:0000256" key="4">
    <source>
        <dbReference type="ARBA" id="ARBA00022927"/>
    </source>
</evidence>
<evidence type="ECO:0000313" key="11">
    <source>
        <dbReference type="Proteomes" id="UP000355283"/>
    </source>
</evidence>
<feature type="region of interest" description="Disordered" evidence="8">
    <location>
        <begin position="1"/>
        <end position="249"/>
    </location>
</feature>
<keyword evidence="2" id="KW-0813">Transport</keyword>
<dbReference type="PROSITE" id="PS50196">
    <property type="entry name" value="RANBD1"/>
    <property type="match status" value="1"/>
</dbReference>
<feature type="compositionally biased region" description="Basic residues" evidence="8">
    <location>
        <begin position="40"/>
        <end position="49"/>
    </location>
</feature>
<evidence type="ECO:0000256" key="1">
    <source>
        <dbReference type="ARBA" id="ARBA00004567"/>
    </source>
</evidence>
<protein>
    <recommendedName>
        <fullName evidence="9">RanBD1 domain-containing protein</fullName>
    </recommendedName>
</protein>
<feature type="compositionally biased region" description="Low complexity" evidence="8">
    <location>
        <begin position="308"/>
        <end position="319"/>
    </location>
</feature>
<dbReference type="GO" id="GO:0051028">
    <property type="term" value="P:mRNA transport"/>
    <property type="evidence" value="ECO:0007669"/>
    <property type="project" value="UniProtKB-KW"/>
</dbReference>
<keyword evidence="5" id="KW-0811">Translocation</keyword>
<keyword evidence="7" id="KW-0539">Nucleus</keyword>
<dbReference type="InterPro" id="IPR011993">
    <property type="entry name" value="PH-like_dom_sf"/>
</dbReference>
<feature type="compositionally biased region" description="Low complexity" evidence="8">
    <location>
        <begin position="157"/>
        <end position="172"/>
    </location>
</feature>
<evidence type="ECO:0000256" key="6">
    <source>
        <dbReference type="ARBA" id="ARBA00023132"/>
    </source>
</evidence>
<feature type="compositionally biased region" description="Low complexity" evidence="8">
    <location>
        <begin position="411"/>
        <end position="421"/>
    </location>
</feature>
<feature type="compositionally biased region" description="Low complexity" evidence="8">
    <location>
        <begin position="86"/>
        <end position="103"/>
    </location>
</feature>
<feature type="compositionally biased region" description="Polar residues" evidence="8">
    <location>
        <begin position="146"/>
        <end position="156"/>
    </location>
</feature>
<accession>A0A4D9D484</accession>
<evidence type="ECO:0000259" key="9">
    <source>
        <dbReference type="PROSITE" id="PS50196"/>
    </source>
</evidence>